<gene>
    <name evidence="1" type="ORF">CWR45_09755</name>
</gene>
<evidence type="ECO:0000313" key="1">
    <source>
        <dbReference type="EMBL" id="RDW18594.1"/>
    </source>
</evidence>
<comment type="caution">
    <text evidence="1">The sequence shown here is derived from an EMBL/GenBank/DDBJ whole genome shotgun (WGS) entry which is preliminary data.</text>
</comment>
<dbReference type="Proteomes" id="UP000256520">
    <property type="component" value="Unassembled WGS sequence"/>
</dbReference>
<dbReference type="EMBL" id="PIOD01000010">
    <property type="protein sequence ID" value="RDW18594.1"/>
    <property type="molecule type" value="Genomic_DNA"/>
</dbReference>
<sequence length="652" mass="73439">MASLKPSMRLKVKRDTFYLPEPNRGVYFRNNLSSFRIEGNGIDQWLEKLLPMFNGEYTLGQLTNELPGPYRDRVYEIAEALYANGYVRDLSQDLQHQLSDYQLKNHASQIEFVDNLVGSGAARFQVFRQAKVLAVGSGPILNSLVSSLIESGLTKIQVLITDGVPTNRQRLKELVEHARKKDPEFDLKEVPQKKESWREIVKPFDSILYVSQEGELEELKYFHTVCREEKKMFLPAICLQQVGLAGPLVHPDSEVCWESAWRRLHHPVLLKNRQFPSFSATPGSLLANVIVFEFFKEVTEVTGLEQKNRIFLLDLDTLEGNWHSFLPHPLVTSDIFAEWVEDVESRIQIGLEKVESAGKLLLYFNQLTSEKSGIFHIWEEEDLRQLPLAQCRVQVVDPLSEGPAELMQDVVCSGLTHEEARREAGLTGIETYGSRMVRLVVNTLPQNKNDEGILSVMEEVVGVGAGESFVEGVGRGLQKCLAVELSKQQLNQKYSVSPVQLRFIEDERCRFYLEALTVMQGAPIIGIGSEVSGFPVVWVGTKDGWYGSADLNITMALRRALQQALIKVQNKMDSTNELASEVTSVFLEDKVPVSLGIPACEDGIQADILQGAMEILKRNGKRVLVFELGLEPVFKEQLDGVFGVLLREEDSQ</sequence>
<dbReference type="OrthoDB" id="2369163at2"/>
<dbReference type="AlphaFoldDB" id="A0A3D8PRI6"/>
<keyword evidence="2" id="KW-1185">Reference proteome</keyword>
<dbReference type="Gene3D" id="3.40.50.720">
    <property type="entry name" value="NAD(P)-binding Rossmann-like Domain"/>
    <property type="match status" value="1"/>
</dbReference>
<dbReference type="InterPro" id="IPR022368">
    <property type="entry name" value="Thiazole_bacteriocin_mat_put"/>
</dbReference>
<name>A0A3D8PRI6_9BACI</name>
<reference evidence="2" key="1">
    <citation type="submission" date="2017-11" db="EMBL/GenBank/DDBJ databases">
        <authorList>
            <person name="Zhu W."/>
        </authorList>
    </citation>
    <scope>NUCLEOTIDE SEQUENCE [LARGE SCALE GENOMIC DNA]</scope>
    <source>
        <strain evidence="2">CAU 1051</strain>
    </source>
</reference>
<dbReference type="RefSeq" id="WP_115749689.1">
    <property type="nucleotide sequence ID" value="NZ_PIOD01000010.1"/>
</dbReference>
<evidence type="ECO:0000313" key="2">
    <source>
        <dbReference type="Proteomes" id="UP000256520"/>
    </source>
</evidence>
<organism evidence="1 2">
    <name type="scientific">Oceanobacillus chungangensis</name>
    <dbReference type="NCBI Taxonomy" id="1229152"/>
    <lineage>
        <taxon>Bacteria</taxon>
        <taxon>Bacillati</taxon>
        <taxon>Bacillota</taxon>
        <taxon>Bacilli</taxon>
        <taxon>Bacillales</taxon>
        <taxon>Bacillaceae</taxon>
        <taxon>Oceanobacillus</taxon>
    </lineage>
</organism>
<proteinExistence type="predicted"/>
<protein>
    <submittedName>
        <fullName evidence="1">Putative thiazole-containing bacteriocin maturation protein</fullName>
    </submittedName>
</protein>
<accession>A0A3D8PRI6</accession>
<dbReference type="NCBIfam" id="TIGR03693">
    <property type="entry name" value="ocin_ThiF_like"/>
    <property type="match status" value="1"/>
</dbReference>